<gene>
    <name evidence="1" type="ORF">LVIROSA_LOCUS16328</name>
</gene>
<protein>
    <recommendedName>
        <fullName evidence="3">Transposase</fullName>
    </recommendedName>
</protein>
<keyword evidence="2" id="KW-1185">Reference proteome</keyword>
<accession>A0AAU9MZB0</accession>
<comment type="caution">
    <text evidence="1">The sequence shown here is derived from an EMBL/GenBank/DDBJ whole genome shotgun (WGS) entry which is preliminary data.</text>
</comment>
<evidence type="ECO:0000313" key="1">
    <source>
        <dbReference type="EMBL" id="CAH1429469.1"/>
    </source>
</evidence>
<organism evidence="1 2">
    <name type="scientific">Lactuca virosa</name>
    <dbReference type="NCBI Taxonomy" id="75947"/>
    <lineage>
        <taxon>Eukaryota</taxon>
        <taxon>Viridiplantae</taxon>
        <taxon>Streptophyta</taxon>
        <taxon>Embryophyta</taxon>
        <taxon>Tracheophyta</taxon>
        <taxon>Spermatophyta</taxon>
        <taxon>Magnoliopsida</taxon>
        <taxon>eudicotyledons</taxon>
        <taxon>Gunneridae</taxon>
        <taxon>Pentapetalae</taxon>
        <taxon>asterids</taxon>
        <taxon>campanulids</taxon>
        <taxon>Asterales</taxon>
        <taxon>Asteraceae</taxon>
        <taxon>Cichorioideae</taxon>
        <taxon>Cichorieae</taxon>
        <taxon>Lactucinae</taxon>
        <taxon>Lactuca</taxon>
    </lineage>
</organism>
<name>A0AAU9MZB0_9ASTR</name>
<dbReference type="Proteomes" id="UP001157418">
    <property type="component" value="Unassembled WGS sequence"/>
</dbReference>
<dbReference type="AlphaFoldDB" id="A0AAU9MZB0"/>
<evidence type="ECO:0008006" key="3">
    <source>
        <dbReference type="Google" id="ProtNLM"/>
    </source>
</evidence>
<reference evidence="1 2" key="1">
    <citation type="submission" date="2022-01" db="EMBL/GenBank/DDBJ databases">
        <authorList>
            <person name="Xiong W."/>
            <person name="Schranz E."/>
        </authorList>
    </citation>
    <scope>NUCLEOTIDE SEQUENCE [LARGE SCALE GENOMIC DNA]</scope>
</reference>
<dbReference type="EMBL" id="CAKMRJ010002803">
    <property type="protein sequence ID" value="CAH1429469.1"/>
    <property type="molecule type" value="Genomic_DNA"/>
</dbReference>
<sequence>MKRSYSAWHNRSKKQRSNFIKSVYMKGMTEALNVDIMYRYIDNYNMKFWNRASNIHKHLHLTFVGGC</sequence>
<evidence type="ECO:0000313" key="2">
    <source>
        <dbReference type="Proteomes" id="UP001157418"/>
    </source>
</evidence>
<proteinExistence type="predicted"/>